<feature type="domain" description="HhH-GPD" evidence="13">
    <location>
        <begin position="148"/>
        <end position="340"/>
    </location>
</feature>
<dbReference type="InterPro" id="IPR011257">
    <property type="entry name" value="DNA_glycosylase"/>
</dbReference>
<dbReference type="Proteomes" id="UP000241818">
    <property type="component" value="Unassembled WGS sequence"/>
</dbReference>
<dbReference type="SUPFAM" id="SSF55945">
    <property type="entry name" value="TATA-box binding protein-like"/>
    <property type="match status" value="1"/>
</dbReference>
<keyword evidence="5" id="KW-0378">Hydrolase</keyword>
<keyword evidence="10" id="KW-0326">Glycosidase</keyword>
<evidence type="ECO:0000256" key="5">
    <source>
        <dbReference type="ARBA" id="ARBA00022801"/>
    </source>
</evidence>
<dbReference type="GO" id="GO:0003684">
    <property type="term" value="F:damaged DNA binding"/>
    <property type="evidence" value="ECO:0007669"/>
    <property type="project" value="InterPro"/>
</dbReference>
<accession>A0A2T3B7Z9</accession>
<dbReference type="FunCoup" id="A0A2T3B7Z9">
    <property type="interactions" value="591"/>
</dbReference>
<keyword evidence="6" id="KW-0234">DNA repair</keyword>
<dbReference type="Pfam" id="PF00730">
    <property type="entry name" value="HhH-GPD"/>
    <property type="match status" value="1"/>
</dbReference>
<keyword evidence="4" id="KW-0227">DNA damage</keyword>
<evidence type="ECO:0000256" key="12">
    <source>
        <dbReference type="SAM" id="MobiDB-lite"/>
    </source>
</evidence>
<dbReference type="GO" id="GO:0006285">
    <property type="term" value="P:base-excision repair, AP site formation"/>
    <property type="evidence" value="ECO:0007669"/>
    <property type="project" value="TreeGrafter"/>
</dbReference>
<sequence length="411" mass="46279">MANVRVSEWRKLPVSLAELCIDTTLRCGQSFRWKKLQDNEWSCALHGRILSLKQDSTHLHYRTIKPSLSHLLSPPASQRSSTIEGDGEGEDDDTESLIRHYLNLGPDLTALYEHWSSVDPNFKRRAPKFTGVRILKQDAWEALICFICSSNNNIARISQMVHNLCIHYGPLIGHIGDQPFHDFPTPEALTAPGIESHLRELGFGYRAGYIAKTASIVAKERPKGWLQSLCNPELFDSGMDQKGLPDGGREGYRRAHEELLKLQGVGPKVADCVCLMGLGWGESVPVDTHVWQIAQRDYKFGKGKNKSLTKATYDAVGDHFRALWGKEAGWAHSVLFAADLKTFSERLTTKLEVDVDEVEIKKEDGTVLESKVVVKREYILDEVKDEFGESKDGIVLESSRSQRAKRRRLLV</sequence>
<proteinExistence type="inferred from homology"/>
<name>A0A2T3B7Z9_AMORE</name>
<dbReference type="GO" id="GO:0005634">
    <property type="term" value="C:nucleus"/>
    <property type="evidence" value="ECO:0007669"/>
    <property type="project" value="UniProtKB-SubCell"/>
</dbReference>
<comment type="similarity">
    <text evidence="2">Belongs to the type-1 OGG1 family.</text>
</comment>
<comment type="catalytic activity">
    <reaction evidence="11">
        <text>2'-deoxyribonucleotide-(2'-deoxyribose 5'-phosphate)-2'-deoxyribonucleotide-DNA = a 3'-end 2'-deoxyribonucleotide-(2,3-dehydro-2,3-deoxyribose 5'-phosphate)-DNA + a 5'-end 5'-phospho-2'-deoxyribonucleoside-DNA + H(+)</text>
        <dbReference type="Rhea" id="RHEA:66592"/>
        <dbReference type="Rhea" id="RHEA-COMP:13180"/>
        <dbReference type="Rhea" id="RHEA-COMP:16897"/>
        <dbReference type="Rhea" id="RHEA-COMP:17067"/>
        <dbReference type="ChEBI" id="CHEBI:15378"/>
        <dbReference type="ChEBI" id="CHEBI:136412"/>
        <dbReference type="ChEBI" id="CHEBI:157695"/>
        <dbReference type="ChEBI" id="CHEBI:167181"/>
        <dbReference type="EC" id="4.2.99.18"/>
    </reaction>
</comment>
<dbReference type="Gene3D" id="1.10.340.30">
    <property type="entry name" value="Hypothetical protein, domain 2"/>
    <property type="match status" value="1"/>
</dbReference>
<keyword evidence="7" id="KW-0456">Lyase</keyword>
<dbReference type="InParanoid" id="A0A2T3B7Z9"/>
<protein>
    <recommendedName>
        <fullName evidence="3">DNA-(apurinic or apyrimidinic site) lyase</fullName>
        <ecNumber evidence="3">4.2.99.18</ecNumber>
    </recommendedName>
</protein>
<evidence type="ECO:0000313" key="14">
    <source>
        <dbReference type="EMBL" id="PSS23006.1"/>
    </source>
</evidence>
<evidence type="ECO:0000256" key="7">
    <source>
        <dbReference type="ARBA" id="ARBA00023239"/>
    </source>
</evidence>
<evidence type="ECO:0000313" key="15">
    <source>
        <dbReference type="Proteomes" id="UP000241818"/>
    </source>
</evidence>
<dbReference type="AlphaFoldDB" id="A0A2T3B7Z9"/>
<evidence type="ECO:0000256" key="4">
    <source>
        <dbReference type="ARBA" id="ARBA00022763"/>
    </source>
</evidence>
<dbReference type="EMBL" id="KZ679008">
    <property type="protein sequence ID" value="PSS23006.1"/>
    <property type="molecule type" value="Genomic_DNA"/>
</dbReference>
<dbReference type="PANTHER" id="PTHR10242">
    <property type="entry name" value="8-OXOGUANINE DNA GLYCOSYLASE"/>
    <property type="match status" value="1"/>
</dbReference>
<dbReference type="SUPFAM" id="SSF48150">
    <property type="entry name" value="DNA-glycosylase"/>
    <property type="match status" value="1"/>
</dbReference>
<evidence type="ECO:0000256" key="10">
    <source>
        <dbReference type="ARBA" id="ARBA00023295"/>
    </source>
</evidence>
<dbReference type="InterPro" id="IPR052054">
    <property type="entry name" value="Oxidative_DNA_repair_enzyme"/>
</dbReference>
<keyword evidence="8" id="KW-0539">Nucleus</keyword>
<dbReference type="EC" id="4.2.99.18" evidence="3"/>
<evidence type="ECO:0000259" key="13">
    <source>
        <dbReference type="SMART" id="SM00478"/>
    </source>
</evidence>
<evidence type="ECO:0000256" key="8">
    <source>
        <dbReference type="ARBA" id="ARBA00023242"/>
    </source>
</evidence>
<dbReference type="Gene3D" id="1.10.1670.10">
    <property type="entry name" value="Helix-hairpin-Helix base-excision DNA repair enzymes (C-terminal)"/>
    <property type="match status" value="1"/>
</dbReference>
<dbReference type="SMART" id="SM00478">
    <property type="entry name" value="ENDO3c"/>
    <property type="match status" value="1"/>
</dbReference>
<dbReference type="Pfam" id="PF07934">
    <property type="entry name" value="OGG_N"/>
    <property type="match status" value="1"/>
</dbReference>
<dbReference type="PANTHER" id="PTHR10242:SF2">
    <property type="entry name" value="N-GLYCOSYLASE_DNA LYASE"/>
    <property type="match status" value="1"/>
</dbReference>
<evidence type="ECO:0000256" key="1">
    <source>
        <dbReference type="ARBA" id="ARBA00004123"/>
    </source>
</evidence>
<evidence type="ECO:0000256" key="6">
    <source>
        <dbReference type="ARBA" id="ARBA00023204"/>
    </source>
</evidence>
<dbReference type="GO" id="GO:0140078">
    <property type="term" value="F:class I DNA-(apurinic or apyrimidinic site) endonuclease activity"/>
    <property type="evidence" value="ECO:0007669"/>
    <property type="project" value="UniProtKB-EC"/>
</dbReference>
<evidence type="ECO:0000256" key="9">
    <source>
        <dbReference type="ARBA" id="ARBA00023268"/>
    </source>
</evidence>
<dbReference type="InterPro" id="IPR012904">
    <property type="entry name" value="OGG_N"/>
</dbReference>
<dbReference type="FunFam" id="1.10.1670.10:FF:000005">
    <property type="entry name" value="N-glycosylase/DNA lyase OGG1"/>
    <property type="match status" value="1"/>
</dbReference>
<evidence type="ECO:0000256" key="11">
    <source>
        <dbReference type="ARBA" id="ARBA00044632"/>
    </source>
</evidence>
<comment type="subcellular location">
    <subcellularLocation>
        <location evidence="1">Nucleus</location>
    </subcellularLocation>
</comment>
<dbReference type="InterPro" id="IPR003265">
    <property type="entry name" value="HhH-GPD_domain"/>
</dbReference>
<gene>
    <name evidence="14" type="ORF">M430DRAFT_135483</name>
</gene>
<keyword evidence="15" id="KW-1185">Reference proteome</keyword>
<evidence type="ECO:0000256" key="3">
    <source>
        <dbReference type="ARBA" id="ARBA00012720"/>
    </source>
</evidence>
<dbReference type="GO" id="GO:0034039">
    <property type="term" value="F:8-oxo-7,8-dihydroguanine DNA N-glycosylase activity"/>
    <property type="evidence" value="ECO:0007669"/>
    <property type="project" value="TreeGrafter"/>
</dbReference>
<dbReference type="RefSeq" id="XP_024723052.1">
    <property type="nucleotide sequence ID" value="XM_024862407.1"/>
</dbReference>
<evidence type="ECO:0000256" key="2">
    <source>
        <dbReference type="ARBA" id="ARBA00010679"/>
    </source>
</evidence>
<reference evidence="14 15" key="1">
    <citation type="journal article" date="2018" name="New Phytol.">
        <title>Comparative genomics and transcriptomics depict ericoid mycorrhizal fungi as versatile saprotrophs and plant mutualists.</title>
        <authorList>
            <person name="Martino E."/>
            <person name="Morin E."/>
            <person name="Grelet G.A."/>
            <person name="Kuo A."/>
            <person name="Kohler A."/>
            <person name="Daghino S."/>
            <person name="Barry K.W."/>
            <person name="Cichocki N."/>
            <person name="Clum A."/>
            <person name="Dockter R.B."/>
            <person name="Hainaut M."/>
            <person name="Kuo R.C."/>
            <person name="LaButti K."/>
            <person name="Lindahl B.D."/>
            <person name="Lindquist E.A."/>
            <person name="Lipzen A."/>
            <person name="Khouja H.R."/>
            <person name="Magnuson J."/>
            <person name="Murat C."/>
            <person name="Ohm R.A."/>
            <person name="Singer S.W."/>
            <person name="Spatafora J.W."/>
            <person name="Wang M."/>
            <person name="Veneault-Fourrey C."/>
            <person name="Henrissat B."/>
            <person name="Grigoriev I.V."/>
            <person name="Martin F.M."/>
            <person name="Perotto S."/>
        </authorList>
    </citation>
    <scope>NUCLEOTIDE SEQUENCE [LARGE SCALE GENOMIC DNA]</scope>
    <source>
        <strain evidence="14 15">ATCC 22711</strain>
    </source>
</reference>
<dbReference type="GeneID" id="36570488"/>
<dbReference type="GO" id="GO:0006289">
    <property type="term" value="P:nucleotide-excision repair"/>
    <property type="evidence" value="ECO:0007669"/>
    <property type="project" value="InterPro"/>
</dbReference>
<dbReference type="STRING" id="857342.A0A2T3B7Z9"/>
<dbReference type="Gene3D" id="3.30.310.40">
    <property type="match status" value="1"/>
</dbReference>
<dbReference type="OrthoDB" id="238681at2759"/>
<dbReference type="CDD" id="cd00056">
    <property type="entry name" value="ENDO3c"/>
    <property type="match status" value="1"/>
</dbReference>
<dbReference type="InterPro" id="IPR023170">
    <property type="entry name" value="HhH_base_excis_C"/>
</dbReference>
<keyword evidence="9" id="KW-0511">Multifunctional enzyme</keyword>
<organism evidence="14 15">
    <name type="scientific">Amorphotheca resinae ATCC 22711</name>
    <dbReference type="NCBI Taxonomy" id="857342"/>
    <lineage>
        <taxon>Eukaryota</taxon>
        <taxon>Fungi</taxon>
        <taxon>Dikarya</taxon>
        <taxon>Ascomycota</taxon>
        <taxon>Pezizomycotina</taxon>
        <taxon>Leotiomycetes</taxon>
        <taxon>Helotiales</taxon>
        <taxon>Amorphothecaceae</taxon>
        <taxon>Amorphotheca</taxon>
    </lineage>
</organism>
<feature type="region of interest" description="Disordered" evidence="12">
    <location>
        <begin position="70"/>
        <end position="93"/>
    </location>
</feature>